<dbReference type="Proteomes" id="UP000001283">
    <property type="component" value="Chromosome"/>
</dbReference>
<accession>A0A8D4BLF5</accession>
<organism evidence="1 2">
    <name type="scientific">Priestia megaterium (strain WSH-002)</name>
    <name type="common">Bacillus megaterium</name>
    <dbReference type="NCBI Taxonomy" id="1006007"/>
    <lineage>
        <taxon>Bacteria</taxon>
        <taxon>Bacillati</taxon>
        <taxon>Bacillota</taxon>
        <taxon>Bacilli</taxon>
        <taxon>Bacillales</taxon>
        <taxon>Bacillaceae</taxon>
        <taxon>Priestia</taxon>
    </lineage>
</organism>
<protein>
    <submittedName>
        <fullName evidence="1">Uncharacterized protein</fullName>
    </submittedName>
</protein>
<dbReference type="AlphaFoldDB" id="A0A8D4BLF5"/>
<dbReference type="PROSITE" id="PS51257">
    <property type="entry name" value="PROKAR_LIPOPROTEIN"/>
    <property type="match status" value="1"/>
</dbReference>
<dbReference type="EMBL" id="CP003017">
    <property type="protein sequence ID" value="AEN90536.1"/>
    <property type="molecule type" value="Genomic_DNA"/>
</dbReference>
<proteinExistence type="predicted"/>
<gene>
    <name evidence="1" type="ORF">BMWSH_3654</name>
</gene>
<dbReference type="KEGG" id="bmh:BMWSH_3654"/>
<evidence type="ECO:0000313" key="2">
    <source>
        <dbReference type="Proteomes" id="UP000001283"/>
    </source>
</evidence>
<reference evidence="1 2" key="1">
    <citation type="journal article" date="2011" name="J. Bacteriol.">
        <title>Complete genome sequence of the industrial strain Bacillus megaterium WSH-002.</title>
        <authorList>
            <person name="Liu L."/>
            <person name="Li Y."/>
            <person name="Zhang J."/>
            <person name="Zou W."/>
            <person name="Zhou Z."/>
            <person name="Liu J."/>
            <person name="Li X."/>
            <person name="Wang L."/>
            <person name="Chen J."/>
        </authorList>
    </citation>
    <scope>NUCLEOTIDE SEQUENCE [LARGE SCALE GENOMIC DNA]</scope>
    <source>
        <strain evidence="1 2">WSH-002</strain>
    </source>
</reference>
<name>A0A8D4BLF5_PRIMW</name>
<sequence length="40" mass="4769">MGNLKVEAPLSYIKKQAAMLAFFIYSCVHIEKKPYIRYFR</sequence>
<evidence type="ECO:0000313" key="1">
    <source>
        <dbReference type="EMBL" id="AEN90536.1"/>
    </source>
</evidence>